<evidence type="ECO:0000313" key="5">
    <source>
        <dbReference type="Proteomes" id="UP000319383"/>
    </source>
</evidence>
<keyword evidence="1" id="KW-0812">Transmembrane</keyword>
<feature type="transmembrane region" description="Helical" evidence="1">
    <location>
        <begin position="174"/>
        <end position="191"/>
    </location>
</feature>
<sequence precursor="true">MKHVLIAGLVTLVLVSSAQAGMVTIDFDVFETPDPDSIIVPSPYVEDGFQIVGTHLRARGPANVFYAGSASLLQAIDGGVATLSNVNNMPFNLLSIELSFGHFLGTSPPVTFTGNLSGGGTTMQTFTPTVFGFTQFNFNSTFSNLTSVSWVQGTHNEEGHQFDNIVVQTVPEPSTFALLGIGGLALVGYGVRRKRQQAA</sequence>
<keyword evidence="1" id="KW-1133">Transmembrane helix</keyword>
<dbReference type="NCBIfam" id="TIGR02595">
    <property type="entry name" value="PEP_CTERM"/>
    <property type="match status" value="1"/>
</dbReference>
<dbReference type="Pfam" id="PF07589">
    <property type="entry name" value="PEP-CTERM"/>
    <property type="match status" value="1"/>
</dbReference>
<proteinExistence type="predicted"/>
<name>A0A517ZMU3_9PLAN</name>
<evidence type="ECO:0000313" key="4">
    <source>
        <dbReference type="EMBL" id="QDU43794.1"/>
    </source>
</evidence>
<gene>
    <name evidence="4" type="ORF">Mal52_22700</name>
</gene>
<dbReference type="KEGG" id="sdyn:Mal52_22700"/>
<evidence type="ECO:0000256" key="2">
    <source>
        <dbReference type="SAM" id="SignalP"/>
    </source>
</evidence>
<feature type="chain" id="PRO_5021728414" evidence="2">
    <location>
        <begin position="21"/>
        <end position="199"/>
    </location>
</feature>
<keyword evidence="1" id="KW-0472">Membrane</keyword>
<evidence type="ECO:0000259" key="3">
    <source>
        <dbReference type="Pfam" id="PF07589"/>
    </source>
</evidence>
<dbReference type="AlphaFoldDB" id="A0A517ZMU3"/>
<dbReference type="Proteomes" id="UP000319383">
    <property type="component" value="Chromosome"/>
</dbReference>
<dbReference type="RefSeq" id="WP_145376087.1">
    <property type="nucleotide sequence ID" value="NZ_CP036276.1"/>
</dbReference>
<protein>
    <submittedName>
        <fullName evidence="4">PEP-CTERM motif protein</fullName>
    </submittedName>
</protein>
<dbReference type="InterPro" id="IPR013424">
    <property type="entry name" value="Ice-binding_C"/>
</dbReference>
<accession>A0A517ZMU3</accession>
<reference evidence="4 5" key="1">
    <citation type="submission" date="2019-02" db="EMBL/GenBank/DDBJ databases">
        <title>Deep-cultivation of Planctomycetes and their phenomic and genomic characterization uncovers novel biology.</title>
        <authorList>
            <person name="Wiegand S."/>
            <person name="Jogler M."/>
            <person name="Boedeker C."/>
            <person name="Pinto D."/>
            <person name="Vollmers J."/>
            <person name="Rivas-Marin E."/>
            <person name="Kohn T."/>
            <person name="Peeters S.H."/>
            <person name="Heuer A."/>
            <person name="Rast P."/>
            <person name="Oberbeckmann S."/>
            <person name="Bunk B."/>
            <person name="Jeske O."/>
            <person name="Meyerdierks A."/>
            <person name="Storesund J.E."/>
            <person name="Kallscheuer N."/>
            <person name="Luecker S."/>
            <person name="Lage O.M."/>
            <person name="Pohl T."/>
            <person name="Merkel B.J."/>
            <person name="Hornburger P."/>
            <person name="Mueller R.-W."/>
            <person name="Bruemmer F."/>
            <person name="Labrenz M."/>
            <person name="Spormann A.M."/>
            <person name="Op den Camp H."/>
            <person name="Overmann J."/>
            <person name="Amann R."/>
            <person name="Jetten M.S.M."/>
            <person name="Mascher T."/>
            <person name="Medema M.H."/>
            <person name="Devos D.P."/>
            <person name="Kaster A.-K."/>
            <person name="Ovreas L."/>
            <person name="Rohde M."/>
            <person name="Galperin M.Y."/>
            <person name="Jogler C."/>
        </authorList>
    </citation>
    <scope>NUCLEOTIDE SEQUENCE [LARGE SCALE GENOMIC DNA]</scope>
    <source>
        <strain evidence="4 5">Mal52</strain>
    </source>
</reference>
<evidence type="ECO:0000256" key="1">
    <source>
        <dbReference type="SAM" id="Phobius"/>
    </source>
</evidence>
<keyword evidence="2" id="KW-0732">Signal</keyword>
<feature type="domain" description="Ice-binding protein C-terminal" evidence="3">
    <location>
        <begin position="169"/>
        <end position="194"/>
    </location>
</feature>
<organism evidence="4 5">
    <name type="scientific">Symmachiella dynata</name>
    <dbReference type="NCBI Taxonomy" id="2527995"/>
    <lineage>
        <taxon>Bacteria</taxon>
        <taxon>Pseudomonadati</taxon>
        <taxon>Planctomycetota</taxon>
        <taxon>Planctomycetia</taxon>
        <taxon>Planctomycetales</taxon>
        <taxon>Planctomycetaceae</taxon>
        <taxon>Symmachiella</taxon>
    </lineage>
</organism>
<keyword evidence="5" id="KW-1185">Reference proteome</keyword>
<feature type="signal peptide" evidence="2">
    <location>
        <begin position="1"/>
        <end position="20"/>
    </location>
</feature>
<dbReference type="EMBL" id="CP036276">
    <property type="protein sequence ID" value="QDU43794.1"/>
    <property type="molecule type" value="Genomic_DNA"/>
</dbReference>